<gene>
    <name evidence="16" type="ORF">RCZ15_02210</name>
    <name evidence="17" type="ORF">RCZ16_07130</name>
</gene>
<dbReference type="EMBL" id="BQKB01000013">
    <property type="protein sequence ID" value="GJM52396.1"/>
    <property type="molecule type" value="Genomic_DNA"/>
</dbReference>
<evidence type="ECO:0000256" key="10">
    <source>
        <dbReference type="ARBA" id="ARBA00023136"/>
    </source>
</evidence>
<comment type="caution">
    <text evidence="16">The sequence shown here is derived from an EMBL/GenBank/DDBJ whole genome shotgun (WGS) entry which is preliminary data.</text>
</comment>
<evidence type="ECO:0000313" key="16">
    <source>
        <dbReference type="EMBL" id="GJM49246.1"/>
    </source>
</evidence>
<sequence>MKNVFFMGVLCAGISMQAQESVKDSIEVISLDEVLVSAVRAKESLPVTFSNLSKKEIQRQNFGQQIPLLIGQLPNVVSFSEDGSGLGASYFSVRGSDLYRTNVTINGIAYNDSESQGTFWYNLSDFASSAESIQLQRGVGTSTNGAGAFGASLNVLTDVVSEIPYAELGNFYGSYNTHKHAVKLSTGKLNNRFEVLGRFSKINSDGYRERASSDLKSYFLQGTYSYETTLIKALVFGGKEKTYLTYKGIDETTLQSNRRYNPAGKYIDANGQTQFYDNETDNYQQDHAQIHWVEKWTPKWTTNLAFHYTKGRGYWEQYDNWGDYLIVQYGLDNDFYGSTFSANYKSENLDIIFGGTFNKYEGLHYDKFIWSEKDIKPYGTILDEDTGYKKEGSSFAKITWKIAPKWNIFGDIQYRYVSYQAEKYNADEDFNFVNPKIGINYLLTRKNQLYFSFAKATKEPNRSDYKNSYKEKLNRSPKAEKLNDFELGWRHQSSSVMFNLNVYYMMYKDQLVPTGKLNDKGYPIRNNSGDSYRFGIEWDATFFLSDQWICKPNIAYSKNRNKNYHQADINKNPKNWGDTPIAFSPEWVVGNTLTYSPIKNMQVSLLSKLVGEQYMSNTGEEASKLKSYFINNLNLSYEIQPKKICKSIVFSVLANNIFNKKYVASGTYEDGQSFYFPQAEANYLAGLTLMF</sequence>
<accession>A0AAV5ATQ8</accession>
<dbReference type="GO" id="GO:0015344">
    <property type="term" value="F:siderophore uptake transmembrane transporter activity"/>
    <property type="evidence" value="ECO:0007669"/>
    <property type="project" value="TreeGrafter"/>
</dbReference>
<dbReference type="InterPro" id="IPR037066">
    <property type="entry name" value="Plug_dom_sf"/>
</dbReference>
<protein>
    <submittedName>
        <fullName evidence="16">TonB-dependent receptor</fullName>
    </submittedName>
</protein>
<evidence type="ECO:0000256" key="4">
    <source>
        <dbReference type="ARBA" id="ARBA00022496"/>
    </source>
</evidence>
<dbReference type="EMBL" id="BQKA01000006">
    <property type="protein sequence ID" value="GJM49246.1"/>
    <property type="molecule type" value="Genomic_DNA"/>
</dbReference>
<keyword evidence="19" id="KW-1185">Reference proteome</keyword>
<keyword evidence="4" id="KW-0410">Iron transport</keyword>
<evidence type="ECO:0000259" key="15">
    <source>
        <dbReference type="Pfam" id="PF07715"/>
    </source>
</evidence>
<feature type="domain" description="TonB-dependent receptor plug" evidence="15">
    <location>
        <begin position="42"/>
        <end position="151"/>
    </location>
</feature>
<evidence type="ECO:0000256" key="8">
    <source>
        <dbReference type="ARBA" id="ARBA00023065"/>
    </source>
</evidence>
<evidence type="ECO:0000313" key="18">
    <source>
        <dbReference type="Proteomes" id="UP001207736"/>
    </source>
</evidence>
<keyword evidence="5 12" id="KW-0812">Transmembrane</keyword>
<evidence type="ECO:0000256" key="3">
    <source>
        <dbReference type="ARBA" id="ARBA00022452"/>
    </source>
</evidence>
<evidence type="ECO:0000256" key="7">
    <source>
        <dbReference type="ARBA" id="ARBA00023004"/>
    </source>
</evidence>
<dbReference type="InterPro" id="IPR012910">
    <property type="entry name" value="Plug_dom"/>
</dbReference>
<dbReference type="AlphaFoldDB" id="A0AAV5ATQ8"/>
<evidence type="ECO:0000313" key="17">
    <source>
        <dbReference type="EMBL" id="GJM52396.1"/>
    </source>
</evidence>
<dbReference type="Pfam" id="PF07715">
    <property type="entry name" value="Plug"/>
    <property type="match status" value="1"/>
</dbReference>
<evidence type="ECO:0000256" key="9">
    <source>
        <dbReference type="ARBA" id="ARBA00023077"/>
    </source>
</evidence>
<evidence type="ECO:0000256" key="6">
    <source>
        <dbReference type="ARBA" id="ARBA00022729"/>
    </source>
</evidence>
<dbReference type="InterPro" id="IPR039426">
    <property type="entry name" value="TonB-dep_rcpt-like"/>
</dbReference>
<dbReference type="Gene3D" id="2.170.130.10">
    <property type="entry name" value="TonB-dependent receptor, plug domain"/>
    <property type="match status" value="1"/>
</dbReference>
<evidence type="ECO:0000256" key="12">
    <source>
        <dbReference type="PROSITE-ProRule" id="PRU01360"/>
    </source>
</evidence>
<dbReference type="GO" id="GO:0009279">
    <property type="term" value="C:cell outer membrane"/>
    <property type="evidence" value="ECO:0007669"/>
    <property type="project" value="UniProtKB-SubCell"/>
</dbReference>
<dbReference type="InterPro" id="IPR000531">
    <property type="entry name" value="Beta-barrel_TonB"/>
</dbReference>
<dbReference type="PANTHER" id="PTHR32552">
    <property type="entry name" value="FERRICHROME IRON RECEPTOR-RELATED"/>
    <property type="match status" value="1"/>
</dbReference>
<name>A0AAV5ATQ8_9FLAO</name>
<dbReference type="Gene3D" id="2.40.170.20">
    <property type="entry name" value="TonB-dependent receptor, beta-barrel domain"/>
    <property type="match status" value="1"/>
</dbReference>
<comment type="subcellular location">
    <subcellularLocation>
        <location evidence="1 12">Cell outer membrane</location>
        <topology evidence="1 12">Multi-pass membrane protein</topology>
    </subcellularLocation>
</comment>
<dbReference type="RefSeq" id="WP_264845829.1">
    <property type="nucleotide sequence ID" value="NZ_BPMA01000016.1"/>
</dbReference>
<proteinExistence type="inferred from homology"/>
<evidence type="ECO:0000256" key="1">
    <source>
        <dbReference type="ARBA" id="ARBA00004571"/>
    </source>
</evidence>
<evidence type="ECO:0000256" key="2">
    <source>
        <dbReference type="ARBA" id="ARBA00022448"/>
    </source>
</evidence>
<dbReference type="Proteomes" id="UP001207736">
    <property type="component" value="Unassembled WGS sequence"/>
</dbReference>
<dbReference type="Proteomes" id="UP001208692">
    <property type="component" value="Unassembled WGS sequence"/>
</dbReference>
<keyword evidence="9 13" id="KW-0798">TonB box</keyword>
<keyword evidence="16" id="KW-0675">Receptor</keyword>
<keyword evidence="3 12" id="KW-1134">Transmembrane beta strand</keyword>
<dbReference type="Pfam" id="PF00593">
    <property type="entry name" value="TonB_dep_Rec_b-barrel"/>
    <property type="match status" value="1"/>
</dbReference>
<dbReference type="PANTHER" id="PTHR32552:SF68">
    <property type="entry name" value="FERRICHROME OUTER MEMBRANE TRANSPORTER_PHAGE RECEPTOR"/>
    <property type="match status" value="1"/>
</dbReference>
<evidence type="ECO:0000256" key="13">
    <source>
        <dbReference type="RuleBase" id="RU003357"/>
    </source>
</evidence>
<dbReference type="SUPFAM" id="SSF56935">
    <property type="entry name" value="Porins"/>
    <property type="match status" value="1"/>
</dbReference>
<keyword evidence="7" id="KW-0408">Iron</keyword>
<feature type="domain" description="TonB-dependent receptor-like beta-barrel" evidence="14">
    <location>
        <begin position="255"/>
        <end position="646"/>
    </location>
</feature>
<evidence type="ECO:0000313" key="19">
    <source>
        <dbReference type="Proteomes" id="UP001208692"/>
    </source>
</evidence>
<keyword evidence="2 12" id="KW-0813">Transport</keyword>
<evidence type="ECO:0000259" key="14">
    <source>
        <dbReference type="Pfam" id="PF00593"/>
    </source>
</evidence>
<reference evidence="16 19" key="1">
    <citation type="submission" date="2021-11" db="EMBL/GenBank/DDBJ databases">
        <title>Draft genome sequence of Capnocytophaga sp. strain KC07075 isolated from cat oral cavity.</title>
        <authorList>
            <person name="Suzuki M."/>
            <person name="Imaoka K."/>
            <person name="Kimura M."/>
            <person name="Morikawa S."/>
            <person name="Maeda K."/>
        </authorList>
    </citation>
    <scope>NUCLEOTIDE SEQUENCE</scope>
    <source>
        <strain evidence="16">KC07075</strain>
        <strain evidence="17 19">KC07079</strain>
    </source>
</reference>
<keyword evidence="8" id="KW-0406">Ion transport</keyword>
<dbReference type="PROSITE" id="PS52016">
    <property type="entry name" value="TONB_DEPENDENT_REC_3"/>
    <property type="match status" value="1"/>
</dbReference>
<organism evidence="16 18">
    <name type="scientific">Capnocytophaga catalasegens</name>
    <dbReference type="NCBI Taxonomy" id="1004260"/>
    <lineage>
        <taxon>Bacteria</taxon>
        <taxon>Pseudomonadati</taxon>
        <taxon>Bacteroidota</taxon>
        <taxon>Flavobacteriia</taxon>
        <taxon>Flavobacteriales</taxon>
        <taxon>Flavobacteriaceae</taxon>
        <taxon>Capnocytophaga</taxon>
    </lineage>
</organism>
<keyword evidence="11 12" id="KW-0998">Cell outer membrane</keyword>
<keyword evidence="6" id="KW-0732">Signal</keyword>
<comment type="similarity">
    <text evidence="12 13">Belongs to the TonB-dependent receptor family.</text>
</comment>
<keyword evidence="10 12" id="KW-0472">Membrane</keyword>
<dbReference type="InterPro" id="IPR036942">
    <property type="entry name" value="Beta-barrel_TonB_sf"/>
</dbReference>
<evidence type="ECO:0000256" key="5">
    <source>
        <dbReference type="ARBA" id="ARBA00022692"/>
    </source>
</evidence>
<evidence type="ECO:0000256" key="11">
    <source>
        <dbReference type="ARBA" id="ARBA00023237"/>
    </source>
</evidence>